<proteinExistence type="predicted"/>
<reference evidence="2 3" key="1">
    <citation type="submission" date="2017-09" db="EMBL/GenBank/DDBJ databases">
        <title>Depth-based differentiation of microbial function through sediment-hosted aquifers and enrichment of novel symbionts in the deep terrestrial subsurface.</title>
        <authorList>
            <person name="Probst A.J."/>
            <person name="Ladd B."/>
            <person name="Jarett J.K."/>
            <person name="Geller-Mcgrath D.E."/>
            <person name="Sieber C.M."/>
            <person name="Emerson J.B."/>
            <person name="Anantharaman K."/>
            <person name="Thomas B.C."/>
            <person name="Malmstrom R."/>
            <person name="Stieglmeier M."/>
            <person name="Klingl A."/>
            <person name="Woyke T."/>
            <person name="Ryan C.M."/>
            <person name="Banfield J.F."/>
        </authorList>
    </citation>
    <scope>NUCLEOTIDE SEQUENCE [LARGE SCALE GENOMIC DNA]</scope>
    <source>
        <strain evidence="2">CG_4_10_14_3_um_filter_34_13</strain>
    </source>
</reference>
<comment type="caution">
    <text evidence="2">The sequence shown here is derived from an EMBL/GenBank/DDBJ whole genome shotgun (WGS) entry which is preliminary data.</text>
</comment>
<name>A0A2M7PQI0_9BACT</name>
<evidence type="ECO:0000313" key="3">
    <source>
        <dbReference type="Proteomes" id="UP000230646"/>
    </source>
</evidence>
<dbReference type="InterPro" id="IPR025272">
    <property type="entry name" value="SocA_Panacea"/>
</dbReference>
<organism evidence="2 3">
    <name type="scientific">Candidatus Infernicultor aquiphilus</name>
    <dbReference type="NCBI Taxonomy" id="1805029"/>
    <lineage>
        <taxon>Bacteria</taxon>
        <taxon>Pseudomonadati</taxon>
        <taxon>Atribacterota</taxon>
        <taxon>Candidatus Phoenicimicrobiia</taxon>
        <taxon>Candidatus Pheonicimicrobiales</taxon>
        <taxon>Candidatus Phoenicimicrobiaceae</taxon>
        <taxon>Candidatus Infernicultor</taxon>
    </lineage>
</organism>
<feature type="domain" description="Antitoxin SocA-like Panacea" evidence="1">
    <location>
        <begin position="69"/>
        <end position="173"/>
    </location>
</feature>
<evidence type="ECO:0000313" key="2">
    <source>
        <dbReference type="EMBL" id="PIY32567.1"/>
    </source>
</evidence>
<dbReference type="Proteomes" id="UP000230646">
    <property type="component" value="Unassembled WGS sequence"/>
</dbReference>
<dbReference type="EMBL" id="PFKO01000201">
    <property type="protein sequence ID" value="PIY32567.1"/>
    <property type="molecule type" value="Genomic_DNA"/>
</dbReference>
<evidence type="ECO:0000259" key="1">
    <source>
        <dbReference type="Pfam" id="PF13274"/>
    </source>
</evidence>
<gene>
    <name evidence="2" type="ORF">COZ07_05225</name>
</gene>
<sequence>MKKIIIFILNKLRFVIDGLLYKWLGFLREEKIIMEASDFTKMPYSSLAVVNSLLDVADENNSQIDPLKLQKLIYFAHGWNLAFYDIPLIDEQVQAWKYGPVINSVYHTFKDYGDKPIDGRAKTIDFSDMKIVTPRIPPTDTDRQNLLREVWRLYGKYTGIQLSTMSHMSDSPWSKAWDQNIEKLKFVSISNDIIKGYFKGLLNRQST</sequence>
<dbReference type="Pfam" id="PF13274">
    <property type="entry name" value="SocA_Panacea"/>
    <property type="match status" value="1"/>
</dbReference>
<protein>
    <recommendedName>
        <fullName evidence="1">Antitoxin SocA-like Panacea domain-containing protein</fullName>
    </recommendedName>
</protein>
<accession>A0A2M7PQI0</accession>
<dbReference type="AlphaFoldDB" id="A0A2M7PQI0"/>